<protein>
    <submittedName>
        <fullName evidence="2">Uncharacterized protein</fullName>
    </submittedName>
</protein>
<reference evidence="2" key="2">
    <citation type="submission" date="2025-08" db="UniProtKB">
        <authorList>
            <consortium name="Ensembl"/>
        </authorList>
    </citation>
    <scope>IDENTIFICATION</scope>
</reference>
<evidence type="ECO:0000313" key="2">
    <source>
        <dbReference type="Ensembl" id="ENSCMMP00000003389.1"/>
    </source>
</evidence>
<evidence type="ECO:0000256" key="1">
    <source>
        <dbReference type="SAM" id="Phobius"/>
    </source>
</evidence>
<sequence length="86" mass="9295">LRLPARELAGQQQPAPGFGLGSEVSWHHASACPWADLWCKIMSTTSIISFMNLGLSILVTIMCLILQSSNDLTYPPHTASSISPDL</sequence>
<proteinExistence type="predicted"/>
<accession>A0A8C3BCU4</accession>
<feature type="transmembrane region" description="Helical" evidence="1">
    <location>
        <begin position="47"/>
        <end position="66"/>
    </location>
</feature>
<keyword evidence="1" id="KW-0472">Membrane</keyword>
<reference evidence="2" key="1">
    <citation type="submission" date="2018-09" db="EMBL/GenBank/DDBJ databases">
        <title>Common duck and Muscovy duck high density SNP chip.</title>
        <authorList>
            <person name="Vignal A."/>
            <person name="Thebault N."/>
            <person name="Warren W.C."/>
        </authorList>
    </citation>
    <scope>NUCLEOTIDE SEQUENCE [LARGE SCALE GENOMIC DNA]</scope>
</reference>
<dbReference type="Ensembl" id="ENSCMMT00000003801.1">
    <property type="protein sequence ID" value="ENSCMMP00000003389.1"/>
    <property type="gene ID" value="ENSCMMG00000002209.1"/>
</dbReference>
<name>A0A8C3BCU4_CAIMO</name>
<dbReference type="Proteomes" id="UP000694556">
    <property type="component" value="Chromosome 2"/>
</dbReference>
<keyword evidence="1" id="KW-0812">Transmembrane</keyword>
<reference evidence="2" key="3">
    <citation type="submission" date="2025-09" db="UniProtKB">
        <authorList>
            <consortium name="Ensembl"/>
        </authorList>
    </citation>
    <scope>IDENTIFICATION</scope>
</reference>
<keyword evidence="3" id="KW-1185">Reference proteome</keyword>
<keyword evidence="1" id="KW-1133">Transmembrane helix</keyword>
<evidence type="ECO:0000313" key="3">
    <source>
        <dbReference type="Proteomes" id="UP000694556"/>
    </source>
</evidence>
<organism evidence="2 3">
    <name type="scientific">Cairina moschata</name>
    <name type="common">Muscovy duck</name>
    <dbReference type="NCBI Taxonomy" id="8855"/>
    <lineage>
        <taxon>Eukaryota</taxon>
        <taxon>Metazoa</taxon>
        <taxon>Chordata</taxon>
        <taxon>Craniata</taxon>
        <taxon>Vertebrata</taxon>
        <taxon>Euteleostomi</taxon>
        <taxon>Archelosauria</taxon>
        <taxon>Archosauria</taxon>
        <taxon>Dinosauria</taxon>
        <taxon>Saurischia</taxon>
        <taxon>Theropoda</taxon>
        <taxon>Coelurosauria</taxon>
        <taxon>Aves</taxon>
        <taxon>Neognathae</taxon>
        <taxon>Galloanserae</taxon>
        <taxon>Anseriformes</taxon>
        <taxon>Anatidae</taxon>
        <taxon>Anatinae</taxon>
        <taxon>Cairina</taxon>
    </lineage>
</organism>
<dbReference type="AlphaFoldDB" id="A0A8C3BCU4"/>